<dbReference type="Proteomes" id="UP000015106">
    <property type="component" value="Chromosome 3"/>
</dbReference>
<comment type="pathway">
    <text evidence="1">Pyrimidine metabolism; dUMP biosynthesis; dUMP from dCTP (dUTP route): step 2/2.</text>
</comment>
<evidence type="ECO:0000256" key="2">
    <source>
        <dbReference type="ARBA" id="ARBA00006581"/>
    </source>
</evidence>
<evidence type="ECO:0000259" key="5">
    <source>
        <dbReference type="Pfam" id="PF00692"/>
    </source>
</evidence>
<evidence type="ECO:0000256" key="3">
    <source>
        <dbReference type="ARBA" id="ARBA00012379"/>
    </source>
</evidence>
<dbReference type="EC" id="3.6.1.23" evidence="3"/>
<dbReference type="GO" id="GO:0004170">
    <property type="term" value="F:dUTP diphosphatase activity"/>
    <property type="evidence" value="ECO:0007669"/>
    <property type="project" value="UniProtKB-EC"/>
</dbReference>
<keyword evidence="7" id="KW-1185">Reference proteome</keyword>
<proteinExistence type="inferred from homology"/>
<dbReference type="AlphaFoldDB" id="A0A8R7Q0S3"/>
<protein>
    <recommendedName>
        <fullName evidence="3">dUTP diphosphatase</fullName>
        <ecNumber evidence="3">3.6.1.23</ecNumber>
    </recommendedName>
</protein>
<evidence type="ECO:0000256" key="1">
    <source>
        <dbReference type="ARBA" id="ARBA00005142"/>
    </source>
</evidence>
<dbReference type="InterPro" id="IPR029054">
    <property type="entry name" value="dUTPase-like"/>
</dbReference>
<evidence type="ECO:0000313" key="7">
    <source>
        <dbReference type="Proteomes" id="UP000015106"/>
    </source>
</evidence>
<dbReference type="GO" id="GO:0006226">
    <property type="term" value="P:dUMP biosynthetic process"/>
    <property type="evidence" value="ECO:0007669"/>
    <property type="project" value="InterPro"/>
</dbReference>
<dbReference type="Gene3D" id="2.70.40.10">
    <property type="match status" value="1"/>
</dbReference>
<evidence type="ECO:0000256" key="4">
    <source>
        <dbReference type="ARBA" id="ARBA00023080"/>
    </source>
</evidence>
<dbReference type="PANTHER" id="PTHR11241:SF0">
    <property type="entry name" value="DEOXYURIDINE 5'-TRIPHOSPHATE NUCLEOTIDOHYDROLASE"/>
    <property type="match status" value="1"/>
</dbReference>
<dbReference type="GO" id="GO:0046081">
    <property type="term" value="P:dUTP catabolic process"/>
    <property type="evidence" value="ECO:0007669"/>
    <property type="project" value="InterPro"/>
</dbReference>
<dbReference type="PANTHER" id="PTHR11241">
    <property type="entry name" value="DEOXYURIDINE 5'-TRIPHOSPHATE NUCLEOTIDOHYDROLASE"/>
    <property type="match status" value="1"/>
</dbReference>
<dbReference type="SUPFAM" id="SSF51283">
    <property type="entry name" value="dUTPase-like"/>
    <property type="match status" value="1"/>
</dbReference>
<comment type="similarity">
    <text evidence="2">Belongs to the dUTPase family.</text>
</comment>
<reference evidence="7" key="1">
    <citation type="journal article" date="2013" name="Nature">
        <title>Draft genome of the wheat A-genome progenitor Triticum urartu.</title>
        <authorList>
            <person name="Ling H.Q."/>
            <person name="Zhao S."/>
            <person name="Liu D."/>
            <person name="Wang J."/>
            <person name="Sun H."/>
            <person name="Zhang C."/>
            <person name="Fan H."/>
            <person name="Li D."/>
            <person name="Dong L."/>
            <person name="Tao Y."/>
            <person name="Gao C."/>
            <person name="Wu H."/>
            <person name="Li Y."/>
            <person name="Cui Y."/>
            <person name="Guo X."/>
            <person name="Zheng S."/>
            <person name="Wang B."/>
            <person name="Yu K."/>
            <person name="Liang Q."/>
            <person name="Yang W."/>
            <person name="Lou X."/>
            <person name="Chen J."/>
            <person name="Feng M."/>
            <person name="Jian J."/>
            <person name="Zhang X."/>
            <person name="Luo G."/>
            <person name="Jiang Y."/>
            <person name="Liu J."/>
            <person name="Wang Z."/>
            <person name="Sha Y."/>
            <person name="Zhang B."/>
            <person name="Wu H."/>
            <person name="Tang D."/>
            <person name="Shen Q."/>
            <person name="Xue P."/>
            <person name="Zou S."/>
            <person name="Wang X."/>
            <person name="Liu X."/>
            <person name="Wang F."/>
            <person name="Yang Y."/>
            <person name="An X."/>
            <person name="Dong Z."/>
            <person name="Zhang K."/>
            <person name="Zhang X."/>
            <person name="Luo M.C."/>
            <person name="Dvorak J."/>
            <person name="Tong Y."/>
            <person name="Wang J."/>
            <person name="Yang H."/>
            <person name="Li Z."/>
            <person name="Wang D."/>
            <person name="Zhang A."/>
            <person name="Wang J."/>
        </authorList>
    </citation>
    <scope>NUCLEOTIDE SEQUENCE</scope>
    <source>
        <strain evidence="7">cv. G1812</strain>
    </source>
</reference>
<dbReference type="GO" id="GO:0000287">
    <property type="term" value="F:magnesium ion binding"/>
    <property type="evidence" value="ECO:0007669"/>
    <property type="project" value="InterPro"/>
</dbReference>
<dbReference type="InterPro" id="IPR036157">
    <property type="entry name" value="dUTPase-like_sf"/>
</dbReference>
<name>A0A8R7Q0S3_TRIUA</name>
<dbReference type="EnsemblPlants" id="TuG1812G0300005454.01.T01">
    <property type="protein sequence ID" value="TuG1812G0300005454.01.T01.cds271672"/>
    <property type="gene ID" value="TuG1812G0300005454.01"/>
</dbReference>
<organism evidence="6 7">
    <name type="scientific">Triticum urartu</name>
    <name type="common">Red wild einkorn</name>
    <name type="synonym">Crithodium urartu</name>
    <dbReference type="NCBI Taxonomy" id="4572"/>
    <lineage>
        <taxon>Eukaryota</taxon>
        <taxon>Viridiplantae</taxon>
        <taxon>Streptophyta</taxon>
        <taxon>Embryophyta</taxon>
        <taxon>Tracheophyta</taxon>
        <taxon>Spermatophyta</taxon>
        <taxon>Magnoliopsida</taxon>
        <taxon>Liliopsida</taxon>
        <taxon>Poales</taxon>
        <taxon>Poaceae</taxon>
        <taxon>BOP clade</taxon>
        <taxon>Pooideae</taxon>
        <taxon>Triticodae</taxon>
        <taxon>Triticeae</taxon>
        <taxon>Triticinae</taxon>
        <taxon>Triticum</taxon>
    </lineage>
</organism>
<dbReference type="Gramene" id="TuG1812G0300005454.01.T01">
    <property type="protein sequence ID" value="TuG1812G0300005454.01.T01.cds271672"/>
    <property type="gene ID" value="TuG1812G0300005454.01"/>
</dbReference>
<dbReference type="InterPro" id="IPR008181">
    <property type="entry name" value="dUTPase"/>
</dbReference>
<evidence type="ECO:0000313" key="6">
    <source>
        <dbReference type="EnsemblPlants" id="TuG1812G0300005454.01.T01.cds271672"/>
    </source>
</evidence>
<accession>A0A8R7Q0S3</accession>
<sequence>ISSPFGRYGDQAGEVTQDYLHATGNALQAGEITQDYHIPVGAVLFNPSEADFVVKPGDCVAQMIVQVIATLEVAKVEDLDANATIQGEGGFGSIG</sequence>
<reference evidence="6" key="2">
    <citation type="submission" date="2018-03" db="EMBL/GenBank/DDBJ databases">
        <title>The Triticum urartu genome reveals the dynamic nature of wheat genome evolution.</title>
        <authorList>
            <person name="Ling H."/>
            <person name="Ma B."/>
            <person name="Shi X."/>
            <person name="Liu H."/>
            <person name="Dong L."/>
            <person name="Sun H."/>
            <person name="Cao Y."/>
            <person name="Gao Q."/>
            <person name="Zheng S."/>
            <person name="Li Y."/>
            <person name="Yu Y."/>
            <person name="Du H."/>
            <person name="Qi M."/>
            <person name="Li Y."/>
            <person name="Yu H."/>
            <person name="Cui Y."/>
            <person name="Wang N."/>
            <person name="Chen C."/>
            <person name="Wu H."/>
            <person name="Zhao Y."/>
            <person name="Zhang J."/>
            <person name="Li Y."/>
            <person name="Zhou W."/>
            <person name="Zhang B."/>
            <person name="Hu W."/>
            <person name="Eijk M."/>
            <person name="Tang J."/>
            <person name="Witsenboer H."/>
            <person name="Zhao S."/>
            <person name="Li Z."/>
            <person name="Zhang A."/>
            <person name="Wang D."/>
            <person name="Liang C."/>
        </authorList>
    </citation>
    <scope>NUCLEOTIDE SEQUENCE [LARGE SCALE GENOMIC DNA]</scope>
    <source>
        <strain evidence="6">cv. G1812</strain>
    </source>
</reference>
<reference evidence="6" key="3">
    <citation type="submission" date="2022-06" db="UniProtKB">
        <authorList>
            <consortium name="EnsemblPlants"/>
        </authorList>
    </citation>
    <scope>IDENTIFICATION</scope>
</reference>
<feature type="domain" description="dUTPase-like" evidence="5">
    <location>
        <begin position="26"/>
        <end position="93"/>
    </location>
</feature>
<dbReference type="Pfam" id="PF00692">
    <property type="entry name" value="dUTPase"/>
    <property type="match status" value="1"/>
</dbReference>
<keyword evidence="4" id="KW-0546">Nucleotide metabolism</keyword>